<sequence>MSSGPTLPARGGSAKKNKKPKAPKEAQAKPAEDPNDLTLKNLQAKQAAMQSAMQSPQAQAQMAAMSSFMKNPEVQARIKELEGDPELDVFFQAVKTQGPAAIMQFWNDPAMLKKIGAKLGPMAAQHDPNVQQAPPEIKTLLDAARYGDLESAKELLDAGEGLDLQDDAGRAPLHCSVLRDQLELLQALVQKGSNINLTDAKDNTPLHYAAGYGRLACISALLDAGADTSKQNSTGKTAFDLATADSRNPTSQDKALLERLKV</sequence>
<evidence type="ECO:0000313" key="7">
    <source>
        <dbReference type="Proteomes" id="UP001190700"/>
    </source>
</evidence>
<dbReference type="PROSITE" id="PS50088">
    <property type="entry name" value="ANK_REPEAT"/>
    <property type="match status" value="2"/>
</dbReference>
<feature type="region of interest" description="Disordered" evidence="5">
    <location>
        <begin position="1"/>
        <end position="65"/>
    </location>
</feature>
<dbReference type="Pfam" id="PF12796">
    <property type="entry name" value="Ank_2"/>
    <property type="match status" value="1"/>
</dbReference>
<feature type="repeat" description="ANK" evidence="4">
    <location>
        <begin position="168"/>
        <end position="200"/>
    </location>
</feature>
<proteinExistence type="inferred from homology"/>
<dbReference type="InterPro" id="IPR036770">
    <property type="entry name" value="Ankyrin_rpt-contain_sf"/>
</dbReference>
<dbReference type="SMART" id="SM00248">
    <property type="entry name" value="ANK"/>
    <property type="match status" value="3"/>
</dbReference>
<comment type="similarity">
    <text evidence="1">Belongs to the ankyrin SOCS box (ASB) family.</text>
</comment>
<dbReference type="EMBL" id="LGRX02003355">
    <property type="protein sequence ID" value="KAK3282369.1"/>
    <property type="molecule type" value="Genomic_DNA"/>
</dbReference>
<dbReference type="InterPro" id="IPR051573">
    <property type="entry name" value="Ankyrin-SOCS_box_domain"/>
</dbReference>
<name>A0AAE0GQ75_9CHLO</name>
<dbReference type="GO" id="GO:0016567">
    <property type="term" value="P:protein ubiquitination"/>
    <property type="evidence" value="ECO:0007669"/>
    <property type="project" value="TreeGrafter"/>
</dbReference>
<keyword evidence="7" id="KW-1185">Reference proteome</keyword>
<feature type="compositionally biased region" description="Low complexity" evidence="5">
    <location>
        <begin position="43"/>
        <end position="65"/>
    </location>
</feature>
<dbReference type="PANTHER" id="PTHR24136:SF15">
    <property type="entry name" value="ANK_REP_REGION DOMAIN-CONTAINING PROTEIN"/>
    <property type="match status" value="1"/>
</dbReference>
<evidence type="ECO:0000256" key="2">
    <source>
        <dbReference type="ARBA" id="ARBA00022737"/>
    </source>
</evidence>
<dbReference type="AlphaFoldDB" id="A0AAE0GQ75"/>
<evidence type="ECO:0000256" key="3">
    <source>
        <dbReference type="ARBA" id="ARBA00023043"/>
    </source>
</evidence>
<reference evidence="6 7" key="1">
    <citation type="journal article" date="2015" name="Genome Biol. Evol.">
        <title>Comparative Genomics of a Bacterivorous Green Alga Reveals Evolutionary Causalities and Consequences of Phago-Mixotrophic Mode of Nutrition.</title>
        <authorList>
            <person name="Burns J.A."/>
            <person name="Paasch A."/>
            <person name="Narechania A."/>
            <person name="Kim E."/>
        </authorList>
    </citation>
    <scope>NUCLEOTIDE SEQUENCE [LARGE SCALE GENOMIC DNA]</scope>
    <source>
        <strain evidence="6 7">PLY_AMNH</strain>
    </source>
</reference>
<keyword evidence="3 4" id="KW-0040">ANK repeat</keyword>
<dbReference type="Proteomes" id="UP001190700">
    <property type="component" value="Unassembled WGS sequence"/>
</dbReference>
<evidence type="ECO:0000256" key="1">
    <source>
        <dbReference type="ARBA" id="ARBA00005949"/>
    </source>
</evidence>
<accession>A0AAE0GQ75</accession>
<dbReference type="SUPFAM" id="SSF48403">
    <property type="entry name" value="Ankyrin repeat"/>
    <property type="match status" value="1"/>
</dbReference>
<dbReference type="InterPro" id="IPR002110">
    <property type="entry name" value="Ankyrin_rpt"/>
</dbReference>
<dbReference type="GO" id="GO:0045732">
    <property type="term" value="P:positive regulation of protein catabolic process"/>
    <property type="evidence" value="ECO:0007669"/>
    <property type="project" value="TreeGrafter"/>
</dbReference>
<evidence type="ECO:0000256" key="5">
    <source>
        <dbReference type="SAM" id="MobiDB-lite"/>
    </source>
</evidence>
<keyword evidence="2" id="KW-0677">Repeat</keyword>
<dbReference type="PROSITE" id="PS50297">
    <property type="entry name" value="ANK_REP_REGION"/>
    <property type="match status" value="2"/>
</dbReference>
<evidence type="ECO:0000256" key="4">
    <source>
        <dbReference type="PROSITE-ProRule" id="PRU00023"/>
    </source>
</evidence>
<dbReference type="Gene3D" id="1.25.40.20">
    <property type="entry name" value="Ankyrin repeat-containing domain"/>
    <property type="match status" value="2"/>
</dbReference>
<feature type="repeat" description="ANK" evidence="4">
    <location>
        <begin position="201"/>
        <end position="233"/>
    </location>
</feature>
<organism evidence="6 7">
    <name type="scientific">Cymbomonas tetramitiformis</name>
    <dbReference type="NCBI Taxonomy" id="36881"/>
    <lineage>
        <taxon>Eukaryota</taxon>
        <taxon>Viridiplantae</taxon>
        <taxon>Chlorophyta</taxon>
        <taxon>Pyramimonadophyceae</taxon>
        <taxon>Pyramimonadales</taxon>
        <taxon>Pyramimonadaceae</taxon>
        <taxon>Cymbomonas</taxon>
    </lineage>
</organism>
<gene>
    <name evidence="6" type="ORF">CYMTET_9884</name>
</gene>
<comment type="caution">
    <text evidence="6">The sequence shown here is derived from an EMBL/GenBank/DDBJ whole genome shotgun (WGS) entry which is preliminary data.</text>
</comment>
<dbReference type="PANTHER" id="PTHR24136">
    <property type="entry name" value="SOWAH (DROSOPHILA) HOMOLOG"/>
    <property type="match status" value="1"/>
</dbReference>
<protein>
    <submittedName>
        <fullName evidence="6">Uncharacterized protein</fullName>
    </submittedName>
</protein>
<feature type="compositionally biased region" description="Basic and acidic residues" evidence="5">
    <location>
        <begin position="22"/>
        <end position="32"/>
    </location>
</feature>
<evidence type="ECO:0000313" key="6">
    <source>
        <dbReference type="EMBL" id="KAK3282369.1"/>
    </source>
</evidence>